<evidence type="ECO:0000313" key="1">
    <source>
        <dbReference type="EMBL" id="KIO22147.1"/>
    </source>
</evidence>
<sequence>MPPPPLSPQGTPSELSRDFPSLGGSIYSVLAPDSHCSEPCDYHYYRYNNNVAFGGGVSSYNVHHEAMQHLILPSSTLQQTRIAAPPPVGEPSRPILHHHAVNAIELPENMRLLVIGRRGAGKTFLCENLVQGSVEGFAWTHEPALGKLLSQTTPIDEKR</sequence>
<protein>
    <submittedName>
        <fullName evidence="1">Uncharacterized protein</fullName>
    </submittedName>
</protein>
<keyword evidence="2" id="KW-1185">Reference proteome</keyword>
<evidence type="ECO:0000313" key="2">
    <source>
        <dbReference type="Proteomes" id="UP000054248"/>
    </source>
</evidence>
<accession>A0A0C3LLA2</accession>
<name>A0A0C3LLA2_9AGAM</name>
<gene>
    <name evidence="1" type="ORF">M407DRAFT_28294</name>
</gene>
<reference evidence="2" key="2">
    <citation type="submission" date="2015-01" db="EMBL/GenBank/DDBJ databases">
        <title>Evolutionary Origins and Diversification of the Mycorrhizal Mutualists.</title>
        <authorList>
            <consortium name="DOE Joint Genome Institute"/>
            <consortium name="Mycorrhizal Genomics Consortium"/>
            <person name="Kohler A."/>
            <person name="Kuo A."/>
            <person name="Nagy L.G."/>
            <person name="Floudas D."/>
            <person name="Copeland A."/>
            <person name="Barry K.W."/>
            <person name="Cichocki N."/>
            <person name="Veneault-Fourrey C."/>
            <person name="LaButti K."/>
            <person name="Lindquist E.A."/>
            <person name="Lipzen A."/>
            <person name="Lundell T."/>
            <person name="Morin E."/>
            <person name="Murat C."/>
            <person name="Riley R."/>
            <person name="Ohm R."/>
            <person name="Sun H."/>
            <person name="Tunlid A."/>
            <person name="Henrissat B."/>
            <person name="Grigoriev I.V."/>
            <person name="Hibbett D.S."/>
            <person name="Martin F."/>
        </authorList>
    </citation>
    <scope>NUCLEOTIDE SEQUENCE [LARGE SCALE GENOMIC DNA]</scope>
    <source>
        <strain evidence="2">MUT 4182</strain>
    </source>
</reference>
<dbReference type="Proteomes" id="UP000054248">
    <property type="component" value="Unassembled WGS sequence"/>
</dbReference>
<dbReference type="AlphaFoldDB" id="A0A0C3LLA2"/>
<organism evidence="1 2">
    <name type="scientific">Tulasnella calospora MUT 4182</name>
    <dbReference type="NCBI Taxonomy" id="1051891"/>
    <lineage>
        <taxon>Eukaryota</taxon>
        <taxon>Fungi</taxon>
        <taxon>Dikarya</taxon>
        <taxon>Basidiomycota</taxon>
        <taxon>Agaricomycotina</taxon>
        <taxon>Agaricomycetes</taxon>
        <taxon>Cantharellales</taxon>
        <taxon>Tulasnellaceae</taxon>
        <taxon>Tulasnella</taxon>
    </lineage>
</organism>
<dbReference type="OrthoDB" id="3350156at2759"/>
<reference evidence="1 2" key="1">
    <citation type="submission" date="2014-04" db="EMBL/GenBank/DDBJ databases">
        <authorList>
            <consortium name="DOE Joint Genome Institute"/>
            <person name="Kuo A."/>
            <person name="Girlanda M."/>
            <person name="Perotto S."/>
            <person name="Kohler A."/>
            <person name="Nagy L.G."/>
            <person name="Floudas D."/>
            <person name="Copeland A."/>
            <person name="Barry K.W."/>
            <person name="Cichocki N."/>
            <person name="Veneault-Fourrey C."/>
            <person name="LaButti K."/>
            <person name="Lindquist E.A."/>
            <person name="Lipzen A."/>
            <person name="Lundell T."/>
            <person name="Morin E."/>
            <person name="Murat C."/>
            <person name="Sun H."/>
            <person name="Tunlid A."/>
            <person name="Henrissat B."/>
            <person name="Grigoriev I.V."/>
            <person name="Hibbett D.S."/>
            <person name="Martin F."/>
            <person name="Nordberg H.P."/>
            <person name="Cantor M.N."/>
            <person name="Hua S.X."/>
        </authorList>
    </citation>
    <scope>NUCLEOTIDE SEQUENCE [LARGE SCALE GENOMIC DNA]</scope>
    <source>
        <strain evidence="1 2">MUT 4182</strain>
    </source>
</reference>
<dbReference type="EMBL" id="KN823117">
    <property type="protein sequence ID" value="KIO22147.1"/>
    <property type="molecule type" value="Genomic_DNA"/>
</dbReference>
<proteinExistence type="predicted"/>
<dbReference type="HOGENOM" id="CLU_1662093_0_0_1"/>